<reference evidence="4" key="1">
    <citation type="journal article" date="2019" name="Int. J. Syst. Evol. Microbiol.">
        <title>The Global Catalogue of Microorganisms (GCM) 10K type strain sequencing project: providing services to taxonomists for standard genome sequencing and annotation.</title>
        <authorList>
            <consortium name="The Broad Institute Genomics Platform"/>
            <consortium name="The Broad Institute Genome Sequencing Center for Infectious Disease"/>
            <person name="Wu L."/>
            <person name="Ma J."/>
        </authorList>
    </citation>
    <scope>NUCLEOTIDE SEQUENCE [LARGE SCALE GENOMIC DNA]</scope>
    <source>
        <strain evidence="4">KCTC 52416</strain>
    </source>
</reference>
<sequence length="132" mass="15131">MEYKSLICFIAGVAFLLFYVIRYSKRRKIQHYGTATKGRVVEIVSESRAGRGIFYYPIIRFTLADGEHVRYKYSDGSMPAAYRKGDEVTVYYQSDRPEDFIVEGQQRTDILFLLLGLVLIGGGIYFQYTPAG</sequence>
<comment type="caution">
    <text evidence="3">The sequence shown here is derived from an EMBL/GenBank/DDBJ whole genome shotgun (WGS) entry which is preliminary data.</text>
</comment>
<feature type="transmembrane region" description="Helical" evidence="1">
    <location>
        <begin position="110"/>
        <end position="128"/>
    </location>
</feature>
<feature type="transmembrane region" description="Helical" evidence="1">
    <location>
        <begin position="6"/>
        <end position="23"/>
    </location>
</feature>
<dbReference type="InterPro" id="IPR021994">
    <property type="entry name" value="DUF3592"/>
</dbReference>
<evidence type="ECO:0000313" key="4">
    <source>
        <dbReference type="Proteomes" id="UP001595526"/>
    </source>
</evidence>
<keyword evidence="1" id="KW-1133">Transmembrane helix</keyword>
<dbReference type="Proteomes" id="UP001595526">
    <property type="component" value="Unassembled WGS sequence"/>
</dbReference>
<dbReference type="RefSeq" id="WP_379021641.1">
    <property type="nucleotide sequence ID" value="NZ_JBHRTA010000029.1"/>
</dbReference>
<proteinExistence type="predicted"/>
<accession>A0ABV7JHW8</accession>
<feature type="domain" description="DUF3592" evidence="2">
    <location>
        <begin position="36"/>
        <end position="105"/>
    </location>
</feature>
<keyword evidence="1" id="KW-0812">Transmembrane</keyword>
<name>A0ABV7JHW8_9SPHI</name>
<dbReference type="Pfam" id="PF12158">
    <property type="entry name" value="DUF3592"/>
    <property type="match status" value="1"/>
</dbReference>
<organism evidence="3 4">
    <name type="scientific">Parapedobacter deserti</name>
    <dbReference type="NCBI Taxonomy" id="1912957"/>
    <lineage>
        <taxon>Bacteria</taxon>
        <taxon>Pseudomonadati</taxon>
        <taxon>Bacteroidota</taxon>
        <taxon>Sphingobacteriia</taxon>
        <taxon>Sphingobacteriales</taxon>
        <taxon>Sphingobacteriaceae</taxon>
        <taxon>Parapedobacter</taxon>
    </lineage>
</organism>
<evidence type="ECO:0000256" key="1">
    <source>
        <dbReference type="SAM" id="Phobius"/>
    </source>
</evidence>
<keyword evidence="1" id="KW-0472">Membrane</keyword>
<keyword evidence="4" id="KW-1185">Reference proteome</keyword>
<evidence type="ECO:0000259" key="2">
    <source>
        <dbReference type="Pfam" id="PF12158"/>
    </source>
</evidence>
<dbReference type="EMBL" id="JBHRTA010000029">
    <property type="protein sequence ID" value="MFC3197700.1"/>
    <property type="molecule type" value="Genomic_DNA"/>
</dbReference>
<protein>
    <submittedName>
        <fullName evidence="3">DUF3592 domain-containing protein</fullName>
    </submittedName>
</protein>
<gene>
    <name evidence="3" type="ORF">ACFOET_08755</name>
</gene>
<evidence type="ECO:0000313" key="3">
    <source>
        <dbReference type="EMBL" id="MFC3197700.1"/>
    </source>
</evidence>